<dbReference type="Proteomes" id="UP000594015">
    <property type="component" value="Chromosome"/>
</dbReference>
<dbReference type="AlphaFoldDB" id="A0AAE7NTM4"/>
<sequence>MDRSTMLERLKWLAEAEPGTPPPNWIEENWACSIPEVAQAALAEIQQHEYSFELRWNADMRAIKRW</sequence>
<dbReference type="RefSeq" id="WP_092220927.1">
    <property type="nucleotide sequence ID" value="NZ_CP030050.1"/>
</dbReference>
<organism evidence="1 2">
    <name type="scientific">Bradyrhizobium arachidis</name>
    <dbReference type="NCBI Taxonomy" id="858423"/>
    <lineage>
        <taxon>Bacteria</taxon>
        <taxon>Pseudomonadati</taxon>
        <taxon>Pseudomonadota</taxon>
        <taxon>Alphaproteobacteria</taxon>
        <taxon>Hyphomicrobiales</taxon>
        <taxon>Nitrobacteraceae</taxon>
        <taxon>Bradyrhizobium</taxon>
    </lineage>
</organism>
<dbReference type="KEGG" id="barh:WN72_25725"/>
<name>A0AAE7NTM4_9BRAD</name>
<protein>
    <submittedName>
        <fullName evidence="1">Uncharacterized protein</fullName>
    </submittedName>
</protein>
<evidence type="ECO:0000313" key="2">
    <source>
        <dbReference type="Proteomes" id="UP000594015"/>
    </source>
</evidence>
<proteinExistence type="predicted"/>
<dbReference type="EMBL" id="CP030050">
    <property type="protein sequence ID" value="QOZ69333.1"/>
    <property type="molecule type" value="Genomic_DNA"/>
</dbReference>
<accession>A0AAE7NTM4</accession>
<evidence type="ECO:0000313" key="1">
    <source>
        <dbReference type="EMBL" id="QOZ69333.1"/>
    </source>
</evidence>
<reference evidence="1 2" key="1">
    <citation type="submission" date="2018-06" db="EMBL/GenBank/DDBJ databases">
        <title>Comparative genomics of Bradyrhizobium nodulating Arachidis hypogaea.</title>
        <authorList>
            <person name="Li Y."/>
        </authorList>
    </citation>
    <scope>NUCLEOTIDE SEQUENCE [LARGE SCALE GENOMIC DNA]</scope>
    <source>
        <strain evidence="1 2">CCBAU 051107</strain>
    </source>
</reference>
<gene>
    <name evidence="1" type="ORF">WN72_25725</name>
</gene>